<feature type="transmembrane region" description="Helical" evidence="7">
    <location>
        <begin position="12"/>
        <end position="31"/>
    </location>
</feature>
<dbReference type="CDD" id="cd00082">
    <property type="entry name" value="HisKA"/>
    <property type="match status" value="1"/>
</dbReference>
<feature type="transmembrane region" description="Helical" evidence="7">
    <location>
        <begin position="159"/>
        <end position="182"/>
    </location>
</feature>
<dbReference type="OrthoDB" id="367096at2"/>
<dbReference type="SUPFAM" id="SSF55874">
    <property type="entry name" value="ATPase domain of HSP90 chaperone/DNA topoisomerase II/histidine kinase"/>
    <property type="match status" value="1"/>
</dbReference>
<dbReference type="InterPro" id="IPR003661">
    <property type="entry name" value="HisK_dim/P_dom"/>
</dbReference>
<keyword evidence="3" id="KW-0597">Phosphoprotein</keyword>
<evidence type="ECO:0000313" key="10">
    <source>
        <dbReference type="Proteomes" id="UP000006546"/>
    </source>
</evidence>
<proteinExistence type="predicted"/>
<dbReference type="InterPro" id="IPR005467">
    <property type="entry name" value="His_kinase_dom"/>
</dbReference>
<keyword evidence="7" id="KW-0812">Transmembrane</keyword>
<feature type="domain" description="Histidine kinase" evidence="8">
    <location>
        <begin position="238"/>
        <end position="467"/>
    </location>
</feature>
<evidence type="ECO:0000256" key="1">
    <source>
        <dbReference type="ARBA" id="ARBA00000085"/>
    </source>
</evidence>
<dbReference type="InterPro" id="IPR003594">
    <property type="entry name" value="HATPase_dom"/>
</dbReference>
<keyword evidence="4" id="KW-0808">Transferase</keyword>
<dbReference type="PANTHER" id="PTHR45453">
    <property type="entry name" value="PHOSPHATE REGULON SENSOR PROTEIN PHOR"/>
    <property type="match status" value="1"/>
</dbReference>
<dbReference type="Gene3D" id="1.10.287.130">
    <property type="match status" value="1"/>
</dbReference>
<keyword evidence="7" id="KW-0472">Membrane</keyword>
<dbReference type="Proteomes" id="UP000006546">
    <property type="component" value="Chromosome"/>
</dbReference>
<gene>
    <name evidence="9" type="ordered locus">Trebr_0802</name>
</gene>
<keyword evidence="10" id="KW-1185">Reference proteome</keyword>
<dbReference type="PRINTS" id="PR00344">
    <property type="entry name" value="BCTRLSENSOR"/>
</dbReference>
<organism evidence="9 10">
    <name type="scientific">Treponema brennaborense (strain DSM 12168 / CIP 105900 / DD5/3)</name>
    <dbReference type="NCBI Taxonomy" id="906968"/>
    <lineage>
        <taxon>Bacteria</taxon>
        <taxon>Pseudomonadati</taxon>
        <taxon>Spirochaetota</taxon>
        <taxon>Spirochaetia</taxon>
        <taxon>Spirochaetales</taxon>
        <taxon>Treponemataceae</taxon>
        <taxon>Treponema</taxon>
    </lineage>
</organism>
<dbReference type="RefSeq" id="WP_013757957.1">
    <property type="nucleotide sequence ID" value="NC_015500.1"/>
</dbReference>
<dbReference type="SMART" id="SM00387">
    <property type="entry name" value="HATPase_c"/>
    <property type="match status" value="1"/>
</dbReference>
<dbReference type="PROSITE" id="PS50109">
    <property type="entry name" value="HIS_KIN"/>
    <property type="match status" value="1"/>
</dbReference>
<dbReference type="EC" id="2.7.13.3" evidence="2"/>
<evidence type="ECO:0000256" key="4">
    <source>
        <dbReference type="ARBA" id="ARBA00022679"/>
    </source>
</evidence>
<evidence type="ECO:0000256" key="2">
    <source>
        <dbReference type="ARBA" id="ARBA00012438"/>
    </source>
</evidence>
<dbReference type="GO" id="GO:0016036">
    <property type="term" value="P:cellular response to phosphate starvation"/>
    <property type="evidence" value="ECO:0007669"/>
    <property type="project" value="TreeGrafter"/>
</dbReference>
<dbReference type="SMART" id="SM00388">
    <property type="entry name" value="HisKA"/>
    <property type="match status" value="1"/>
</dbReference>
<evidence type="ECO:0000259" key="8">
    <source>
        <dbReference type="PROSITE" id="PS50109"/>
    </source>
</evidence>
<dbReference type="KEGG" id="tbe:Trebr_0802"/>
<dbReference type="AlphaFoldDB" id="F4LIR3"/>
<sequence>MKTIFGKIFSGQIAVSCAVLLIMSFIFSAAIRTSVSSWNFDKQDELKKLLLPVISKTYRLTGGLSESSLEKALLPYVTDSLYVYVFDTDRKPLLLLEQGKRKTVPEVEKSTGPLTSFLSLNPPVPIKDGTTLIGYLAADSVDFLAYKANRIFLSTMERALAVGALAAVACALVLSILTSSVFSAKTAVLSNSITGLPVTEAHIASTGIQEFDRITESVRQLQTTLKREESLRRQWMQDISHDLRTPLTAVKMQIEGLSDGVLHPDAERFAALYSELNHIERLVCNLQDLSRFESPEMEIHPAAVDPYAFTADIKERFSLLAERNGVTLQCDVRWQKHGESVFYADVLLLQRCVSNIVQNAFQHTAAGGIVTFLIEEKNAPASRRRTAAAITVTNPGRIDEADIPRVFDRLYRADRSRSSEGSGLGLSIAKAIVQLHDGSISISNEPPDAGGARPSTVRVYIELPVRSHSGSKANGTS</sequence>
<evidence type="ECO:0000256" key="5">
    <source>
        <dbReference type="ARBA" id="ARBA00022777"/>
    </source>
</evidence>
<evidence type="ECO:0000256" key="6">
    <source>
        <dbReference type="ARBA" id="ARBA00023012"/>
    </source>
</evidence>
<dbReference type="Gene3D" id="3.30.565.10">
    <property type="entry name" value="Histidine kinase-like ATPase, C-terminal domain"/>
    <property type="match status" value="1"/>
</dbReference>
<comment type="catalytic activity">
    <reaction evidence="1">
        <text>ATP + protein L-histidine = ADP + protein N-phospho-L-histidine.</text>
        <dbReference type="EC" id="2.7.13.3"/>
    </reaction>
</comment>
<dbReference type="Pfam" id="PF00512">
    <property type="entry name" value="HisKA"/>
    <property type="match status" value="1"/>
</dbReference>
<protein>
    <recommendedName>
        <fullName evidence="2">histidine kinase</fullName>
        <ecNumber evidence="2">2.7.13.3</ecNumber>
    </recommendedName>
</protein>
<dbReference type="eggNOG" id="COG5002">
    <property type="taxonomic scope" value="Bacteria"/>
</dbReference>
<dbReference type="InterPro" id="IPR036890">
    <property type="entry name" value="HATPase_C_sf"/>
</dbReference>
<evidence type="ECO:0000256" key="3">
    <source>
        <dbReference type="ARBA" id="ARBA00022553"/>
    </source>
</evidence>
<dbReference type="InterPro" id="IPR036097">
    <property type="entry name" value="HisK_dim/P_sf"/>
</dbReference>
<dbReference type="GO" id="GO:0000155">
    <property type="term" value="F:phosphorelay sensor kinase activity"/>
    <property type="evidence" value="ECO:0007669"/>
    <property type="project" value="InterPro"/>
</dbReference>
<evidence type="ECO:0000313" key="9">
    <source>
        <dbReference type="EMBL" id="AEE16238.1"/>
    </source>
</evidence>
<dbReference type="GO" id="GO:0005886">
    <property type="term" value="C:plasma membrane"/>
    <property type="evidence" value="ECO:0007669"/>
    <property type="project" value="TreeGrafter"/>
</dbReference>
<dbReference type="InterPro" id="IPR004358">
    <property type="entry name" value="Sig_transdc_His_kin-like_C"/>
</dbReference>
<dbReference type="STRING" id="906968.Trebr_0802"/>
<dbReference type="InterPro" id="IPR050351">
    <property type="entry name" value="BphY/WalK/GraS-like"/>
</dbReference>
<dbReference type="HOGENOM" id="CLU_000445_89_6_12"/>
<keyword evidence="7" id="KW-1133">Transmembrane helix</keyword>
<keyword evidence="5 9" id="KW-0418">Kinase</keyword>
<name>F4LIR3_TREBD</name>
<dbReference type="EMBL" id="CP002696">
    <property type="protein sequence ID" value="AEE16238.1"/>
    <property type="molecule type" value="Genomic_DNA"/>
</dbReference>
<dbReference type="SUPFAM" id="SSF47384">
    <property type="entry name" value="Homodimeric domain of signal transducing histidine kinase"/>
    <property type="match status" value="1"/>
</dbReference>
<dbReference type="Pfam" id="PF02518">
    <property type="entry name" value="HATPase_c"/>
    <property type="match status" value="1"/>
</dbReference>
<evidence type="ECO:0000256" key="7">
    <source>
        <dbReference type="SAM" id="Phobius"/>
    </source>
</evidence>
<reference evidence="10" key="1">
    <citation type="submission" date="2011-04" db="EMBL/GenBank/DDBJ databases">
        <title>The complete genome of Treponema brennaborense DSM 12168.</title>
        <authorList>
            <person name="Lucas S."/>
            <person name="Han J."/>
            <person name="Lapidus A."/>
            <person name="Bruce D."/>
            <person name="Goodwin L."/>
            <person name="Pitluck S."/>
            <person name="Peters L."/>
            <person name="Kyrpides N."/>
            <person name="Mavromatis K."/>
            <person name="Ivanova N."/>
            <person name="Mikhailova N."/>
            <person name="Pagani I."/>
            <person name="Teshima H."/>
            <person name="Detter J.C."/>
            <person name="Tapia R."/>
            <person name="Han C."/>
            <person name="Land M."/>
            <person name="Hauser L."/>
            <person name="Markowitz V."/>
            <person name="Cheng J.-F."/>
            <person name="Hugenholtz P."/>
            <person name="Woyke T."/>
            <person name="Wu D."/>
            <person name="Gronow S."/>
            <person name="Wellnitz S."/>
            <person name="Brambilla E."/>
            <person name="Klenk H.-P."/>
            <person name="Eisen J.A."/>
        </authorList>
    </citation>
    <scope>NUCLEOTIDE SEQUENCE [LARGE SCALE GENOMIC DNA]</scope>
    <source>
        <strain evidence="10">DSM 12168 / CIP 105900 / DD5/3</strain>
    </source>
</reference>
<dbReference type="GO" id="GO:0004721">
    <property type="term" value="F:phosphoprotein phosphatase activity"/>
    <property type="evidence" value="ECO:0007669"/>
    <property type="project" value="TreeGrafter"/>
</dbReference>
<dbReference type="PANTHER" id="PTHR45453:SF1">
    <property type="entry name" value="PHOSPHATE REGULON SENSOR PROTEIN PHOR"/>
    <property type="match status" value="1"/>
</dbReference>
<accession>F4LIR3</accession>
<keyword evidence="6" id="KW-0902">Two-component regulatory system</keyword>